<comment type="caution">
    <text evidence="6">The sequence shown here is derived from an EMBL/GenBank/DDBJ whole genome shotgun (WGS) entry which is preliminary data.</text>
</comment>
<evidence type="ECO:0000256" key="3">
    <source>
        <dbReference type="ARBA" id="ARBA00023125"/>
    </source>
</evidence>
<proteinExistence type="inferred from homology"/>
<organism evidence="6 7">
    <name type="scientific">Oceanospirillum multiglobuliferum</name>
    <dbReference type="NCBI Taxonomy" id="64969"/>
    <lineage>
        <taxon>Bacteria</taxon>
        <taxon>Pseudomonadati</taxon>
        <taxon>Pseudomonadota</taxon>
        <taxon>Gammaproteobacteria</taxon>
        <taxon>Oceanospirillales</taxon>
        <taxon>Oceanospirillaceae</taxon>
        <taxon>Oceanospirillum</taxon>
    </lineage>
</organism>
<keyword evidence="4" id="KW-0804">Transcription</keyword>
<keyword evidence="7" id="KW-1185">Reference proteome</keyword>
<dbReference type="SUPFAM" id="SSF53850">
    <property type="entry name" value="Periplasmic binding protein-like II"/>
    <property type="match status" value="1"/>
</dbReference>
<dbReference type="PROSITE" id="PS50931">
    <property type="entry name" value="HTH_LYSR"/>
    <property type="match status" value="1"/>
</dbReference>
<dbReference type="Gene3D" id="3.40.190.290">
    <property type="match status" value="1"/>
</dbReference>
<dbReference type="RefSeq" id="WP_078744089.1">
    <property type="nucleotide sequence ID" value="NZ_FUXG01000002.1"/>
</dbReference>
<dbReference type="PANTHER" id="PTHR30126">
    <property type="entry name" value="HTH-TYPE TRANSCRIPTIONAL REGULATOR"/>
    <property type="match status" value="1"/>
</dbReference>
<dbReference type="InterPro" id="IPR005119">
    <property type="entry name" value="LysR_subst-bd"/>
</dbReference>
<reference evidence="6 7" key="1">
    <citation type="submission" date="2017-01" db="EMBL/GenBank/DDBJ databases">
        <title>Genome Sequencing of a Marine Spirillum, Oceanospirillum multiglobuliferum ATCC 33336, from Japan.</title>
        <authorList>
            <person name="Carney J.G."/>
            <person name="Trachtenberg A.M."/>
            <person name="Rheaume B.A."/>
            <person name="Linnane J.D."/>
            <person name="Pitts N.L."/>
            <person name="Mykles D.L."/>
            <person name="Maclea K.S."/>
        </authorList>
    </citation>
    <scope>NUCLEOTIDE SEQUENCE [LARGE SCALE GENOMIC DNA]</scope>
    <source>
        <strain evidence="6 7">ATCC 33336</strain>
    </source>
</reference>
<dbReference type="Proteomes" id="UP000191418">
    <property type="component" value="Unassembled WGS sequence"/>
</dbReference>
<dbReference type="InterPro" id="IPR036388">
    <property type="entry name" value="WH-like_DNA-bd_sf"/>
</dbReference>
<dbReference type="GO" id="GO:0003700">
    <property type="term" value="F:DNA-binding transcription factor activity"/>
    <property type="evidence" value="ECO:0007669"/>
    <property type="project" value="InterPro"/>
</dbReference>
<feature type="domain" description="HTH lysR-type" evidence="5">
    <location>
        <begin position="3"/>
        <end position="60"/>
    </location>
</feature>
<keyword evidence="2" id="KW-0805">Transcription regulation</keyword>
<dbReference type="Pfam" id="PF03466">
    <property type="entry name" value="LysR_substrate"/>
    <property type="match status" value="1"/>
</dbReference>
<evidence type="ECO:0000256" key="1">
    <source>
        <dbReference type="ARBA" id="ARBA00009437"/>
    </source>
</evidence>
<protein>
    <submittedName>
        <fullName evidence="6">LysR family transcriptional regulator</fullName>
    </submittedName>
</protein>
<dbReference type="GO" id="GO:0000976">
    <property type="term" value="F:transcription cis-regulatory region binding"/>
    <property type="evidence" value="ECO:0007669"/>
    <property type="project" value="TreeGrafter"/>
</dbReference>
<dbReference type="PRINTS" id="PR00039">
    <property type="entry name" value="HTHLYSR"/>
</dbReference>
<name>A0A1T4LI30_9GAMM</name>
<dbReference type="Gene3D" id="1.10.10.10">
    <property type="entry name" value="Winged helix-like DNA-binding domain superfamily/Winged helix DNA-binding domain"/>
    <property type="match status" value="1"/>
</dbReference>
<sequence>MPVDLESIKVLAAVVSAGSFAKAAEKLNKTQSSVSYQIQKLEQRLGTEVFDRSAYRAELTPVGERILAEGQRLLNQAKHLSSLVDQFSEGWEPRLELVVDGMLPSLPLLAALKEMADLNIPTHIQLRVEYLGGVQQRFEQDNADLMLALEYQADNRLSVQALADLKTVLVVAATHPLAQMRAIELAQLQHHIELTVHDSSYNKAYGGRQTFGGERVFYLSDFRAKLEALNLGLGFGWMPMVMVQHLLDSGELVELDYLGGSRHRYTPVLVNRLDRPLGRAGLLLSEKIRQCF</sequence>
<dbReference type="OrthoDB" id="6988449at2"/>
<evidence type="ECO:0000256" key="2">
    <source>
        <dbReference type="ARBA" id="ARBA00023015"/>
    </source>
</evidence>
<evidence type="ECO:0000256" key="4">
    <source>
        <dbReference type="ARBA" id="ARBA00023163"/>
    </source>
</evidence>
<evidence type="ECO:0000313" key="6">
    <source>
        <dbReference type="EMBL" id="OPX56652.1"/>
    </source>
</evidence>
<dbReference type="InterPro" id="IPR000847">
    <property type="entry name" value="LysR_HTH_N"/>
</dbReference>
<accession>A0A1T4LI30</accession>
<evidence type="ECO:0000313" key="7">
    <source>
        <dbReference type="Proteomes" id="UP000191418"/>
    </source>
</evidence>
<dbReference type="AlphaFoldDB" id="A0A1T4LI30"/>
<dbReference type="Pfam" id="PF00126">
    <property type="entry name" value="HTH_1"/>
    <property type="match status" value="1"/>
</dbReference>
<dbReference type="PANTHER" id="PTHR30126:SF4">
    <property type="entry name" value="LYSR FAMILY TRANSCRIPTIONAL REGULATOR"/>
    <property type="match status" value="1"/>
</dbReference>
<gene>
    <name evidence="6" type="ORF">BTE48_01765</name>
</gene>
<comment type="similarity">
    <text evidence="1">Belongs to the LysR transcriptional regulatory family.</text>
</comment>
<dbReference type="STRING" id="64969.SAMN02745127_00482"/>
<keyword evidence="3" id="KW-0238">DNA-binding</keyword>
<dbReference type="InterPro" id="IPR036390">
    <property type="entry name" value="WH_DNA-bd_sf"/>
</dbReference>
<evidence type="ECO:0000259" key="5">
    <source>
        <dbReference type="PROSITE" id="PS50931"/>
    </source>
</evidence>
<dbReference type="FunFam" id="1.10.10.10:FF:000001">
    <property type="entry name" value="LysR family transcriptional regulator"/>
    <property type="match status" value="1"/>
</dbReference>
<dbReference type="EMBL" id="MTSM01000002">
    <property type="protein sequence ID" value="OPX56652.1"/>
    <property type="molecule type" value="Genomic_DNA"/>
</dbReference>
<dbReference type="SUPFAM" id="SSF46785">
    <property type="entry name" value="Winged helix' DNA-binding domain"/>
    <property type="match status" value="1"/>
</dbReference>